<feature type="coiled-coil region" evidence="1">
    <location>
        <begin position="664"/>
        <end position="691"/>
    </location>
</feature>
<accession>A0A1I3RAU9</accession>
<feature type="coiled-coil region" evidence="1">
    <location>
        <begin position="715"/>
        <end position="805"/>
    </location>
</feature>
<name>A0A1I3RAU9_9BACL</name>
<evidence type="ECO:0000256" key="1">
    <source>
        <dbReference type="SAM" id="Coils"/>
    </source>
</evidence>
<proteinExistence type="predicted"/>
<sequence length="1069" mass="126201">MIPWRLTFSGVRDYPPTLLDLSGFDSHILITGPNGAGKSTISFCMGAVLYSSKVDAEGLRSRNLQANETWRAKISFLLKNDGLMKIDAPAFIEFTLYMVQEPGQPVKKEFSISKGDHIDQWEETVSYTSGDRYYNFTAYKKDLQQKYKIDPDLFYLIWYQQEVNQFAVMHPEERFRIFSEMHGIDKVQRDWEESMEKLKETEETLRSSEMNVKRMKQELSMKRVALDRYVDNQKRLREGGGLYLGSLLRLERHFYREKDRLLDIMQQLEVEMEEMREEQALKLSQKESTAESMEAINEEIKSREEWMEETRKNIDHVETELRTILERMAELDKELRDITERKSKITRSEEEVKAALQKLWIEKEETNKAYVHVKTALEEKKQDWRRTVEQIAELKEKVMSAERQEAMHQERLREYKSSHMVQARMDALDKTIDENKEIKRSMSLELRQLKDEQVLLEEGRDLSTRQAESMKWFRSRQVKAYPLRELIEMTETAKLQDEQLFQAIKYTVFFNGVDVNPPNDLYHVPLMKLVPDRSVTELPDLHIRVREGLTEEEIPHAIKALWWVEQCFKGERISIQNGILIDSLGMRGPQEKERFILSAKALSVRKQEVHRMIEQLSQKLSWLEEQIVADTKTLQELNSIVHQVRESEAFMTKQYERTALRKKWKEEQNNEATLEQEIERLETEIGVYTRLQYKHGVLEEQLHEEEQFYKELGKLKDKYEERNELDKQADAKREQKKKESDKNLMLEQEIELLDSKLKQTERKIRKMSDDLESIDASLRSRKKQKENCEHEKELAEGELVQIIKEVTDMKELMPDVYSMVLAENPQERKGSFQQWQNDRERGKVIWNQARMEDGIDPAAPANYETANTEYERLDNEFKRTSILLEQDKERAEQLRDKMETMINMRVLEIQQRFKTYLGHFQFEGDINWESYEDHKKRVHFKLYIKVRKEGHRGSMEDVSIKARGGKVGKGVSGGEESLSSLLFALALLQNIQTAPGFIVLDEFDSALDENRKSKVFDLYVHELGRKMIVLTPKSHEQSYMNRFSKAFVVHHDPIETRSKVIGIAKVEGV</sequence>
<gene>
    <name evidence="2" type="ORF">SAMN05518846_103319</name>
</gene>
<protein>
    <submittedName>
        <fullName evidence="2">Chromosome segregation protein</fullName>
    </submittedName>
</protein>
<dbReference type="RefSeq" id="WP_092267329.1">
    <property type="nucleotide sequence ID" value="NZ_FORT01000003.1"/>
</dbReference>
<dbReference type="CDD" id="cd00267">
    <property type="entry name" value="ABC_ATPase"/>
    <property type="match status" value="1"/>
</dbReference>
<dbReference type="Gene3D" id="3.40.50.300">
    <property type="entry name" value="P-loop containing nucleotide triphosphate hydrolases"/>
    <property type="match status" value="2"/>
</dbReference>
<evidence type="ECO:0000313" key="2">
    <source>
        <dbReference type="EMBL" id="SFJ42447.1"/>
    </source>
</evidence>
<dbReference type="InterPro" id="IPR027417">
    <property type="entry name" value="P-loop_NTPase"/>
</dbReference>
<dbReference type="STRING" id="1884381.SAMN05518846_103319"/>
<dbReference type="SUPFAM" id="SSF52540">
    <property type="entry name" value="P-loop containing nucleoside triphosphate hydrolases"/>
    <property type="match status" value="1"/>
</dbReference>
<keyword evidence="3" id="KW-1185">Reference proteome</keyword>
<feature type="coiled-coil region" evidence="1">
    <location>
        <begin position="374"/>
        <end position="452"/>
    </location>
</feature>
<feature type="coiled-coil region" evidence="1">
    <location>
        <begin position="258"/>
        <end position="348"/>
    </location>
</feature>
<dbReference type="AlphaFoldDB" id="A0A1I3RAU9"/>
<dbReference type="Proteomes" id="UP000198915">
    <property type="component" value="Unassembled WGS sequence"/>
</dbReference>
<organism evidence="2 3">
    <name type="scientific">Brevibacillus centrosporus</name>
    <dbReference type="NCBI Taxonomy" id="54910"/>
    <lineage>
        <taxon>Bacteria</taxon>
        <taxon>Bacillati</taxon>
        <taxon>Bacillota</taxon>
        <taxon>Bacilli</taxon>
        <taxon>Bacillales</taxon>
        <taxon>Paenibacillaceae</taxon>
        <taxon>Brevibacillus</taxon>
    </lineage>
</organism>
<feature type="coiled-coil region" evidence="1">
    <location>
        <begin position="599"/>
        <end position="626"/>
    </location>
</feature>
<dbReference type="EMBL" id="FORT01000003">
    <property type="protein sequence ID" value="SFJ42447.1"/>
    <property type="molecule type" value="Genomic_DNA"/>
</dbReference>
<reference evidence="3" key="1">
    <citation type="submission" date="2016-10" db="EMBL/GenBank/DDBJ databases">
        <authorList>
            <person name="Varghese N."/>
            <person name="Submissions S."/>
        </authorList>
    </citation>
    <scope>NUCLEOTIDE SEQUENCE [LARGE SCALE GENOMIC DNA]</scope>
    <source>
        <strain evidence="3">OK042</strain>
    </source>
</reference>
<keyword evidence="1" id="KW-0175">Coiled coil</keyword>
<evidence type="ECO:0000313" key="3">
    <source>
        <dbReference type="Proteomes" id="UP000198915"/>
    </source>
</evidence>
<feature type="coiled-coil region" evidence="1">
    <location>
        <begin position="184"/>
        <end position="218"/>
    </location>
</feature>